<comment type="similarity">
    <text evidence="3 12">Belongs to the class-II aminoacyl-tRNA synthetase family. Type-1 seryl-tRNA synthetase subfamily.</text>
</comment>
<keyword evidence="7 12" id="KW-0067">ATP-binding</keyword>
<dbReference type="InterPro" id="IPR042103">
    <property type="entry name" value="SerRS_1_N_sf"/>
</dbReference>
<feature type="binding site" evidence="12">
    <location>
        <begin position="355"/>
        <end position="358"/>
    </location>
    <ligand>
        <name>ATP</name>
        <dbReference type="ChEBI" id="CHEBI:30616"/>
    </ligand>
</feature>
<keyword evidence="9 12" id="KW-0030">Aminoacyl-tRNA synthetase</keyword>
<evidence type="ECO:0000256" key="13">
    <source>
        <dbReference type="SAM" id="Coils"/>
    </source>
</evidence>
<dbReference type="InterPro" id="IPR033729">
    <property type="entry name" value="SerRS_core"/>
</dbReference>
<evidence type="ECO:0000256" key="7">
    <source>
        <dbReference type="ARBA" id="ARBA00022840"/>
    </source>
</evidence>
<dbReference type="RefSeq" id="WP_368376021.1">
    <property type="nucleotide sequence ID" value="NZ_JBFRYB010000001.1"/>
</dbReference>
<keyword evidence="16" id="KW-1185">Reference proteome</keyword>
<comment type="domain">
    <text evidence="12">Consists of two distinct domains, a catalytic core and a N-terminal extension that is involved in tRNA binding.</text>
</comment>
<comment type="subunit">
    <text evidence="12">Homodimer. The tRNA molecule binds across the dimer.</text>
</comment>
<evidence type="ECO:0000256" key="12">
    <source>
        <dbReference type="HAMAP-Rule" id="MF_00176"/>
    </source>
</evidence>
<dbReference type="PIRSF" id="PIRSF001529">
    <property type="entry name" value="Ser-tRNA-synth_IIa"/>
    <property type="match status" value="1"/>
</dbReference>
<dbReference type="InterPro" id="IPR002314">
    <property type="entry name" value="aa-tRNA-synt_IIb"/>
</dbReference>
<dbReference type="SUPFAM" id="SSF46589">
    <property type="entry name" value="tRNA-binding arm"/>
    <property type="match status" value="1"/>
</dbReference>
<evidence type="ECO:0000256" key="9">
    <source>
        <dbReference type="ARBA" id="ARBA00023146"/>
    </source>
</evidence>
<protein>
    <recommendedName>
        <fullName evidence="12">Serine--tRNA ligase</fullName>
        <ecNumber evidence="12">6.1.1.11</ecNumber>
    </recommendedName>
    <alternativeName>
        <fullName evidence="12">Seryl-tRNA synthetase</fullName>
        <shortName evidence="12">SerRS</shortName>
    </alternativeName>
    <alternativeName>
        <fullName evidence="12">Seryl-tRNA(Ser/Sec) synthetase</fullName>
    </alternativeName>
</protein>
<reference evidence="15 16" key="1">
    <citation type="journal article" date="2011" name="Int. J. Syst. Evol. Microbiol.">
        <title>Zhongshania antarctica gen. nov., sp. nov. and Zhongshania guokunii sp. nov., gammaproteobacteria respectively isolated from coastal attached (fast) ice and surface seawater of the Antarctic.</title>
        <authorList>
            <person name="Li H.J."/>
            <person name="Zhang X.Y."/>
            <person name="Chen C.X."/>
            <person name="Zhang Y.J."/>
            <person name="Gao Z.M."/>
            <person name="Yu Y."/>
            <person name="Chen X.L."/>
            <person name="Chen B."/>
            <person name="Zhang Y.Z."/>
        </authorList>
    </citation>
    <scope>NUCLEOTIDE SEQUENCE [LARGE SCALE GENOMIC DNA]</scope>
    <source>
        <strain evidence="15 16">R06B22</strain>
    </source>
</reference>
<name>A0ABV3TWC8_9GAMM</name>
<feature type="domain" description="Aminoacyl-transfer RNA synthetases class-II family profile" evidence="14">
    <location>
        <begin position="191"/>
        <end position="416"/>
    </location>
</feature>
<keyword evidence="13" id="KW-0175">Coiled coil</keyword>
<evidence type="ECO:0000313" key="16">
    <source>
        <dbReference type="Proteomes" id="UP001557484"/>
    </source>
</evidence>
<evidence type="ECO:0000256" key="8">
    <source>
        <dbReference type="ARBA" id="ARBA00022917"/>
    </source>
</evidence>
<evidence type="ECO:0000256" key="6">
    <source>
        <dbReference type="ARBA" id="ARBA00022741"/>
    </source>
</evidence>
<dbReference type="InterPro" id="IPR045864">
    <property type="entry name" value="aa-tRNA-synth_II/BPL/LPL"/>
</dbReference>
<comment type="subcellular location">
    <subcellularLocation>
        <location evidence="1 12">Cytoplasm</location>
    </subcellularLocation>
</comment>
<evidence type="ECO:0000256" key="4">
    <source>
        <dbReference type="ARBA" id="ARBA00022490"/>
    </source>
</evidence>
<feature type="coiled-coil region" evidence="13">
    <location>
        <begin position="37"/>
        <end position="106"/>
    </location>
</feature>
<dbReference type="InterPro" id="IPR006195">
    <property type="entry name" value="aa-tRNA-synth_II"/>
</dbReference>
<keyword evidence="6 12" id="KW-0547">Nucleotide-binding</keyword>
<dbReference type="InterPro" id="IPR015866">
    <property type="entry name" value="Ser-tRNA-synth_1_N"/>
</dbReference>
<evidence type="ECO:0000256" key="1">
    <source>
        <dbReference type="ARBA" id="ARBA00004496"/>
    </source>
</evidence>
<dbReference type="HAMAP" id="MF_00176">
    <property type="entry name" value="Ser_tRNA_synth_type1"/>
    <property type="match status" value="1"/>
</dbReference>
<evidence type="ECO:0000256" key="11">
    <source>
        <dbReference type="ARBA" id="ARBA00048823"/>
    </source>
</evidence>
<dbReference type="Pfam" id="PF00587">
    <property type="entry name" value="tRNA-synt_2b"/>
    <property type="match status" value="1"/>
</dbReference>
<comment type="function">
    <text evidence="12">Catalyzes the attachment of serine to tRNA(Ser). Is also able to aminoacylate tRNA(Sec) with serine, to form the misacylated tRNA L-seryl-tRNA(Sec), which will be further converted into selenocysteinyl-tRNA(Sec).</text>
</comment>
<evidence type="ECO:0000259" key="14">
    <source>
        <dbReference type="PROSITE" id="PS50862"/>
    </source>
</evidence>
<dbReference type="GO" id="GO:0004828">
    <property type="term" value="F:serine-tRNA ligase activity"/>
    <property type="evidence" value="ECO:0007669"/>
    <property type="project" value="UniProtKB-EC"/>
</dbReference>
<accession>A0ABV3TWC8</accession>
<dbReference type="PRINTS" id="PR00981">
    <property type="entry name" value="TRNASYNTHSER"/>
</dbReference>
<dbReference type="Gene3D" id="3.30.930.10">
    <property type="entry name" value="Bira Bifunctional Protein, Domain 2"/>
    <property type="match status" value="1"/>
</dbReference>
<evidence type="ECO:0000256" key="2">
    <source>
        <dbReference type="ARBA" id="ARBA00005045"/>
    </source>
</evidence>
<feature type="binding site" evidence="12">
    <location>
        <begin position="268"/>
        <end position="270"/>
    </location>
    <ligand>
        <name>ATP</name>
        <dbReference type="ChEBI" id="CHEBI:30616"/>
    </ligand>
</feature>
<feature type="binding site" evidence="12">
    <location>
        <begin position="235"/>
        <end position="237"/>
    </location>
    <ligand>
        <name>L-serine</name>
        <dbReference type="ChEBI" id="CHEBI:33384"/>
    </ligand>
</feature>
<comment type="catalytic activity">
    <reaction evidence="10 12">
        <text>tRNA(Sec) + L-serine + ATP = L-seryl-tRNA(Sec) + AMP + diphosphate + H(+)</text>
        <dbReference type="Rhea" id="RHEA:42580"/>
        <dbReference type="Rhea" id="RHEA-COMP:9742"/>
        <dbReference type="Rhea" id="RHEA-COMP:10128"/>
        <dbReference type="ChEBI" id="CHEBI:15378"/>
        <dbReference type="ChEBI" id="CHEBI:30616"/>
        <dbReference type="ChEBI" id="CHEBI:33019"/>
        <dbReference type="ChEBI" id="CHEBI:33384"/>
        <dbReference type="ChEBI" id="CHEBI:78442"/>
        <dbReference type="ChEBI" id="CHEBI:78533"/>
        <dbReference type="ChEBI" id="CHEBI:456215"/>
        <dbReference type="EC" id="6.1.1.11"/>
    </reaction>
</comment>
<feature type="binding site" evidence="12">
    <location>
        <position position="391"/>
    </location>
    <ligand>
        <name>L-serine</name>
        <dbReference type="ChEBI" id="CHEBI:33384"/>
    </ligand>
</feature>
<dbReference type="InterPro" id="IPR002317">
    <property type="entry name" value="Ser-tRNA-ligase_type_1"/>
</dbReference>
<organism evidence="15 16">
    <name type="scientific">Zhongshania arctica</name>
    <dbReference type="NCBI Taxonomy" id="3238302"/>
    <lineage>
        <taxon>Bacteria</taxon>
        <taxon>Pseudomonadati</taxon>
        <taxon>Pseudomonadota</taxon>
        <taxon>Gammaproteobacteria</taxon>
        <taxon>Cellvibrionales</taxon>
        <taxon>Spongiibacteraceae</taxon>
        <taxon>Zhongshania</taxon>
    </lineage>
</organism>
<dbReference type="InterPro" id="IPR010978">
    <property type="entry name" value="tRNA-bd_arm"/>
</dbReference>
<dbReference type="NCBIfam" id="TIGR00414">
    <property type="entry name" value="serS"/>
    <property type="match status" value="1"/>
</dbReference>
<dbReference type="Proteomes" id="UP001557484">
    <property type="component" value="Unassembled WGS sequence"/>
</dbReference>
<comment type="caution">
    <text evidence="15">The sequence shown here is derived from an EMBL/GenBank/DDBJ whole genome shotgun (WGS) entry which is preliminary data.</text>
</comment>
<dbReference type="SUPFAM" id="SSF55681">
    <property type="entry name" value="Class II aaRS and biotin synthetases"/>
    <property type="match status" value="1"/>
</dbReference>
<dbReference type="Pfam" id="PF02403">
    <property type="entry name" value="Seryl_tRNA_N"/>
    <property type="match status" value="1"/>
</dbReference>
<dbReference type="PANTHER" id="PTHR43697:SF1">
    <property type="entry name" value="SERINE--TRNA LIGASE"/>
    <property type="match status" value="1"/>
</dbReference>
<keyword evidence="4 12" id="KW-0963">Cytoplasm</keyword>
<keyword evidence="5 12" id="KW-0436">Ligase</keyword>
<evidence type="ECO:0000256" key="5">
    <source>
        <dbReference type="ARBA" id="ARBA00022598"/>
    </source>
</evidence>
<dbReference type="PANTHER" id="PTHR43697">
    <property type="entry name" value="SERYL-TRNA SYNTHETASE"/>
    <property type="match status" value="1"/>
</dbReference>
<evidence type="ECO:0000313" key="15">
    <source>
        <dbReference type="EMBL" id="MEX1665928.1"/>
    </source>
</evidence>
<evidence type="ECO:0000256" key="10">
    <source>
        <dbReference type="ARBA" id="ARBA00047929"/>
    </source>
</evidence>
<sequence length="434" mass="48183">MLDIKQVRLDPQAIAGALSKKEYTFDVAEFEALDALRKQADINSQNLLAERKKASKQVGELIKSGIGVDDAKAQVNESLAKIETELEALKHQAKEANDALDHLLMAVPNLPADEVPAGKDEASNIEVLRWGEPRNFDFDAKDHVDVGENLGGLDFEVATKITGSRFAVMRGGLARMHRALIQLMLDTHTLEHGYQEVYVPYMVNAESLRGTGQLPKFEADLFKLQGDSGYYLIPTAEVPVTNLYRNTIVEPTELEQGLRFTCHTPCFRSEAGSYGRDTRGMIRQHQFEKVELVQFVRPSESDAALEALCGHAEAILQKLNLPYRKVILCGGDLGFSARKTYDLEVWLPGQSAYREISSCSNFGDFQARRMLARWRNPETGKPELLHTLNGSGLAVGRTLVAILENYQQADGSLSVPTVLQRYMGGITQLKVGEF</sequence>
<gene>
    <name evidence="12 15" type="primary">serS</name>
    <name evidence="15" type="ORF">AB4875_10545</name>
</gene>
<dbReference type="Gene3D" id="1.10.287.40">
    <property type="entry name" value="Serine-tRNA synthetase, tRNA binding domain"/>
    <property type="match status" value="1"/>
</dbReference>
<dbReference type="EC" id="6.1.1.11" evidence="12"/>
<evidence type="ECO:0000256" key="3">
    <source>
        <dbReference type="ARBA" id="ARBA00010728"/>
    </source>
</evidence>
<feature type="binding site" evidence="12">
    <location>
        <position position="291"/>
    </location>
    <ligand>
        <name>L-serine</name>
        <dbReference type="ChEBI" id="CHEBI:33384"/>
    </ligand>
</feature>
<comment type="pathway">
    <text evidence="2 12">Aminoacyl-tRNA biosynthesis; selenocysteinyl-tRNA(Sec) biosynthesis; L-seryl-tRNA(Sec) from L-serine and tRNA(Sec): step 1/1.</text>
</comment>
<dbReference type="EMBL" id="JBFRYB010000001">
    <property type="protein sequence ID" value="MEX1665928.1"/>
    <property type="molecule type" value="Genomic_DNA"/>
</dbReference>
<proteinExistence type="inferred from homology"/>
<dbReference type="PROSITE" id="PS50862">
    <property type="entry name" value="AA_TRNA_LIGASE_II"/>
    <property type="match status" value="1"/>
</dbReference>
<dbReference type="CDD" id="cd00770">
    <property type="entry name" value="SerRS_core"/>
    <property type="match status" value="1"/>
</dbReference>
<comment type="catalytic activity">
    <reaction evidence="11 12">
        <text>tRNA(Ser) + L-serine + ATP = L-seryl-tRNA(Ser) + AMP + diphosphate + H(+)</text>
        <dbReference type="Rhea" id="RHEA:12292"/>
        <dbReference type="Rhea" id="RHEA-COMP:9669"/>
        <dbReference type="Rhea" id="RHEA-COMP:9703"/>
        <dbReference type="ChEBI" id="CHEBI:15378"/>
        <dbReference type="ChEBI" id="CHEBI:30616"/>
        <dbReference type="ChEBI" id="CHEBI:33019"/>
        <dbReference type="ChEBI" id="CHEBI:33384"/>
        <dbReference type="ChEBI" id="CHEBI:78442"/>
        <dbReference type="ChEBI" id="CHEBI:78533"/>
        <dbReference type="ChEBI" id="CHEBI:456215"/>
        <dbReference type="EC" id="6.1.1.11"/>
    </reaction>
</comment>
<comment type="caution">
    <text evidence="12">Lacks conserved residue(s) required for the propagation of feature annotation.</text>
</comment>
<keyword evidence="8 12" id="KW-0648">Protein biosynthesis</keyword>